<dbReference type="KEGG" id="pst:PSPTO_3217"/>
<dbReference type="AlphaFoldDB" id="Q880F0"/>
<evidence type="ECO:0000256" key="1">
    <source>
        <dbReference type="SAM" id="MobiDB-lite"/>
    </source>
</evidence>
<name>Q880F0_PSESM</name>
<dbReference type="EMBL" id="AE016853">
    <property type="protein sequence ID" value="AAO56697.1"/>
    <property type="molecule type" value="Genomic_DNA"/>
</dbReference>
<feature type="region of interest" description="Disordered" evidence="1">
    <location>
        <begin position="1"/>
        <end position="55"/>
    </location>
</feature>
<proteinExistence type="predicted"/>
<feature type="compositionally biased region" description="Polar residues" evidence="1">
    <location>
        <begin position="1"/>
        <end position="13"/>
    </location>
</feature>
<protein>
    <submittedName>
        <fullName evidence="2">Uncharacterized protein</fullName>
    </submittedName>
</protein>
<dbReference type="OrthoDB" id="9924990at2"/>
<organism evidence="2 3">
    <name type="scientific">Pseudomonas syringae pv. tomato (strain ATCC BAA-871 / DC3000)</name>
    <dbReference type="NCBI Taxonomy" id="223283"/>
    <lineage>
        <taxon>Bacteria</taxon>
        <taxon>Pseudomonadati</taxon>
        <taxon>Pseudomonadota</taxon>
        <taxon>Gammaproteobacteria</taxon>
        <taxon>Pseudomonadales</taxon>
        <taxon>Pseudomonadaceae</taxon>
        <taxon>Pseudomonas</taxon>
    </lineage>
</organism>
<accession>Q880F0</accession>
<evidence type="ECO:0000313" key="3">
    <source>
        <dbReference type="Proteomes" id="UP000002515"/>
    </source>
</evidence>
<gene>
    <name evidence="2" type="ordered locus">PSPTO_3217</name>
</gene>
<feature type="compositionally biased region" description="Polar residues" evidence="1">
    <location>
        <begin position="32"/>
        <end position="55"/>
    </location>
</feature>
<dbReference type="Proteomes" id="UP000002515">
    <property type="component" value="Chromosome"/>
</dbReference>
<dbReference type="HOGENOM" id="CLU_3028923_0_0_6"/>
<sequence>MRSDNDFSATVNGNGKPKTYINENGDLVPPNINGTGSVQTHVRGGNSENSPYICY</sequence>
<keyword evidence="3" id="KW-1185">Reference proteome</keyword>
<evidence type="ECO:0000313" key="2">
    <source>
        <dbReference type="EMBL" id="AAO56697.1"/>
    </source>
</evidence>
<reference evidence="2 3" key="1">
    <citation type="journal article" date="2003" name="Proc. Natl. Acad. Sci. U.S.A.">
        <title>The complete genome sequence of the Arabidopsis and tomato pathogen Pseudomonas syringae pv. tomato DC3000.</title>
        <authorList>
            <person name="Buell C.R."/>
            <person name="Joardar V."/>
            <person name="Lindeberg M."/>
            <person name="Selengut J."/>
            <person name="Paulsen I.T."/>
            <person name="Gwinn M.L."/>
            <person name="Dodson R.J."/>
            <person name="Deboy R.T."/>
            <person name="Durkin A.S."/>
            <person name="Kolonay J.F."/>
            <person name="Madupu R."/>
            <person name="Daugherty S."/>
            <person name="Brinkac L."/>
            <person name="Beanan M.J."/>
            <person name="Haft D.H."/>
            <person name="Nelson W.C."/>
            <person name="Davidsen T."/>
            <person name="Zafar N."/>
            <person name="Zhou L."/>
            <person name="Liu J."/>
            <person name="Yuan Q."/>
            <person name="Khouri H."/>
            <person name="Fedorova N."/>
            <person name="Tran B."/>
            <person name="Russell D."/>
            <person name="Berry K."/>
            <person name="Utterback T."/>
            <person name="Van Aken S.E."/>
            <person name="Feldblyum T.V."/>
            <person name="D'Ascenzo M."/>
            <person name="Deng W.L."/>
            <person name="Ramos A.R."/>
            <person name="Alfano J.R."/>
            <person name="Cartinhour S."/>
            <person name="Chatterjee A.K."/>
            <person name="Delaney T.P."/>
            <person name="Lazarowitz S.G."/>
            <person name="Martin G.B."/>
            <person name="Schneider D.J."/>
            <person name="Tang X."/>
            <person name="Bender C.L."/>
            <person name="White O."/>
            <person name="Fraser C.M."/>
            <person name="Collmer A."/>
        </authorList>
    </citation>
    <scope>NUCLEOTIDE SEQUENCE [LARGE SCALE GENOMIC DNA]</scope>
    <source>
        <strain evidence="3">ATCC BAA-871 / DC3000</strain>
    </source>
</reference>